<dbReference type="STRING" id="269799.Gmet_2656"/>
<dbReference type="KEGG" id="gme:Gmet_2656"/>
<keyword evidence="2" id="KW-1185">Reference proteome</keyword>
<evidence type="ECO:0000313" key="1">
    <source>
        <dbReference type="EMBL" id="ABB32874.1"/>
    </source>
</evidence>
<proteinExistence type="predicted"/>
<reference evidence="1 2" key="1">
    <citation type="submission" date="2005-10" db="EMBL/GenBank/DDBJ databases">
        <title>Complete sequence of Geobacter metallireducens GS-15.</title>
        <authorList>
            <consortium name="US DOE Joint Genome Institute"/>
            <person name="Copeland A."/>
            <person name="Lucas S."/>
            <person name="Lapidus A."/>
            <person name="Barry K."/>
            <person name="Detter J.C."/>
            <person name="Glavina T."/>
            <person name="Hammon N."/>
            <person name="Israni S."/>
            <person name="Pitluck S."/>
            <person name="Di Bartolo G."/>
            <person name="Chain P."/>
            <person name="Schmutz J."/>
            <person name="Larimer F."/>
            <person name="Land M."/>
            <person name="Kyrpides N."/>
            <person name="Ivanova N."/>
            <person name="Richardson P."/>
        </authorList>
    </citation>
    <scope>NUCLEOTIDE SEQUENCE [LARGE SCALE GENOMIC DNA]</scope>
    <source>
        <strain evidence="2">ATCC 53774 / DSM 7210 / GS-15</strain>
    </source>
</reference>
<organism evidence="1 2">
    <name type="scientific">Geobacter metallireducens (strain ATCC 53774 / DSM 7210 / GS-15)</name>
    <dbReference type="NCBI Taxonomy" id="269799"/>
    <lineage>
        <taxon>Bacteria</taxon>
        <taxon>Pseudomonadati</taxon>
        <taxon>Thermodesulfobacteriota</taxon>
        <taxon>Desulfuromonadia</taxon>
        <taxon>Geobacterales</taxon>
        <taxon>Geobacteraceae</taxon>
        <taxon>Geobacter</taxon>
    </lineage>
</organism>
<accession>Q39SA0</accession>
<dbReference type="eggNOG" id="ENOG50339WY">
    <property type="taxonomic scope" value="Bacteria"/>
</dbReference>
<reference evidence="1 2" key="2">
    <citation type="journal article" date="2009" name="BMC Microbiol.">
        <title>The genome sequence of Geobacter metallireducens: features of metabolism, physiology and regulation common and dissimilar to Geobacter sulfurreducens.</title>
        <authorList>
            <person name="Aklujkar M."/>
            <person name="Krushkal J."/>
            <person name="DiBartolo G."/>
            <person name="Lapidus A."/>
            <person name="Land M.L."/>
            <person name="Lovley D.R."/>
        </authorList>
    </citation>
    <scope>NUCLEOTIDE SEQUENCE [LARGE SCALE GENOMIC DNA]</scope>
    <source>
        <strain evidence="2">ATCC 53774 / DSM 7210 / GS-15</strain>
    </source>
</reference>
<dbReference type="Proteomes" id="UP000007073">
    <property type="component" value="Chromosome"/>
</dbReference>
<dbReference type="EMBL" id="CP000148">
    <property type="protein sequence ID" value="ABB32874.1"/>
    <property type="molecule type" value="Genomic_DNA"/>
</dbReference>
<dbReference type="AlphaFoldDB" id="Q39SA0"/>
<protein>
    <recommendedName>
        <fullName evidence="3">Nucleic acid-binding protein</fullName>
    </recommendedName>
</protein>
<gene>
    <name evidence="1" type="ordered locus">Gmet_2656</name>
</gene>
<sequence>MKREKCPKCGSGKIMHDVRVIDRDGEYANGTLSVQIERKPGALIFKKAETMELHAHICGDCGYAELYAADPSRLWEAYATSRQPGSIS</sequence>
<dbReference type="HOGENOM" id="CLU_2494444_0_0_7"/>
<evidence type="ECO:0000313" key="2">
    <source>
        <dbReference type="Proteomes" id="UP000007073"/>
    </source>
</evidence>
<name>Q39SA0_GEOMG</name>
<evidence type="ECO:0008006" key="3">
    <source>
        <dbReference type="Google" id="ProtNLM"/>
    </source>
</evidence>
<dbReference type="RefSeq" id="WP_004511805.1">
    <property type="nucleotide sequence ID" value="NC_007517.1"/>
</dbReference>